<dbReference type="Proteomes" id="UP001239111">
    <property type="component" value="Chromosome 2"/>
</dbReference>
<proteinExistence type="predicted"/>
<name>A0ACC2PDP6_9HYME</name>
<protein>
    <submittedName>
        <fullName evidence="1">Uncharacterized protein</fullName>
    </submittedName>
</protein>
<evidence type="ECO:0000313" key="1">
    <source>
        <dbReference type="EMBL" id="KAJ8681208.1"/>
    </source>
</evidence>
<comment type="caution">
    <text evidence="1">The sequence shown here is derived from an EMBL/GenBank/DDBJ whole genome shotgun (WGS) entry which is preliminary data.</text>
</comment>
<gene>
    <name evidence="1" type="ORF">QAD02_016995</name>
</gene>
<dbReference type="EMBL" id="CM056742">
    <property type="protein sequence ID" value="KAJ8681208.1"/>
    <property type="molecule type" value="Genomic_DNA"/>
</dbReference>
<sequence length="984" mass="108782">MMINAKYCCAPIPQRWVFALMGFLALVMAYGMRVSLSIAITEMARPVKTPESRDDTCTRGPSMNNTVSRDDLYDWSEPVQGMILSSFYWGYVITQVPGALIAERFGGKHTLGLGMLITAILTMAIPFAVEWGDYPALIVLRILMGLGEGVTLPALNVMLSQWTPPDERSKTGSFVYVGAPLGTVFANSLSGLILQHSKWQMVFYFFGLMGALWYAIWLLTCYSTPREHPFISDKEAAYLEQQLKIHVHEDPPPVPWRRMLTSMPMFALIAVQVGHDWGFYTVANDLPKYMAHVLHYPVDQNGYLSSIPYVGMWLCCLVTSCLADWLISSGLLSITSVRKLGTTLASIGPGLFLLAASYAECDRTLVVAMFILGVTMLGCGIPSLKVNSLDLSPNYAGSVQAISNGAAACTGIITPMIVGFLTEGGQTIGQWRTVFWIIFAILITTNIFYLIFGSGEVQEWNDVNSLDRTRTMSKEENGKTFSWISNQNRYHLLISDKCIPQRWIVASMAFFAFFNAYTLRMCLSIAITKMTVPINVTQHSIDETCPNFEEPTQTNRTLCSSDGGTFHWDEYTQGIILSSFYWGYVLTHIPGGLLAEKFGAKHVIGLGVLFTAILTLLTPAATHLGDAEALILIRFLMGLGEGVIQPGISYLLAQWIPAHERSLTASIVHTGVRSGALLSTVIPGLILSRSSSDWPQIFYLFGWIGVAWFVFSLFLCYSSPSDHPFITEKEKTYLEKHIGTHVRNDVPSFPWKHALTSKPFLALVIMQAGQDYSNYTIMSDLPKYMNSVLKLPVALNGYASSMHQISSVVFCMIMSALSDWLIANEYMSRTNVRKMNATIASIGPGVMLIMAMYAGCDVVWAVTLITVGLTLTGSSTPGTKVNCIDISPNYSGTLMGISNGVAAVMGIFAPYVVGILAPNQTLSEWRLIFWIAGIVYLVADLNFLIFASGDIQMWNDPAFLSREQNRISNVEEDLKLLNLKKNPE</sequence>
<evidence type="ECO:0000313" key="2">
    <source>
        <dbReference type="Proteomes" id="UP001239111"/>
    </source>
</evidence>
<reference evidence="1" key="1">
    <citation type="submission" date="2023-04" db="EMBL/GenBank/DDBJ databases">
        <title>A chromosome-level genome assembly of the parasitoid wasp Eretmocerus hayati.</title>
        <authorList>
            <person name="Zhong Y."/>
            <person name="Liu S."/>
            <person name="Liu Y."/>
        </authorList>
    </citation>
    <scope>NUCLEOTIDE SEQUENCE</scope>
    <source>
        <strain evidence="1">ZJU_SS_LIU_2023</strain>
    </source>
</reference>
<accession>A0ACC2PDP6</accession>
<organism evidence="1 2">
    <name type="scientific">Eretmocerus hayati</name>
    <dbReference type="NCBI Taxonomy" id="131215"/>
    <lineage>
        <taxon>Eukaryota</taxon>
        <taxon>Metazoa</taxon>
        <taxon>Ecdysozoa</taxon>
        <taxon>Arthropoda</taxon>
        <taxon>Hexapoda</taxon>
        <taxon>Insecta</taxon>
        <taxon>Pterygota</taxon>
        <taxon>Neoptera</taxon>
        <taxon>Endopterygota</taxon>
        <taxon>Hymenoptera</taxon>
        <taxon>Apocrita</taxon>
        <taxon>Proctotrupomorpha</taxon>
        <taxon>Chalcidoidea</taxon>
        <taxon>Aphelinidae</taxon>
        <taxon>Aphelininae</taxon>
        <taxon>Eretmocerus</taxon>
    </lineage>
</organism>
<keyword evidence="2" id="KW-1185">Reference proteome</keyword>